<reference evidence="1 2" key="1">
    <citation type="submission" date="2024-09" db="EMBL/GenBank/DDBJ databases">
        <title>Rethinking Asexuality: The Enigmatic Case of Functional Sexual Genes in Lepraria (Stereocaulaceae).</title>
        <authorList>
            <person name="Doellman M."/>
            <person name="Sun Y."/>
            <person name="Barcenas-Pena A."/>
            <person name="Lumbsch H.T."/>
            <person name="Grewe F."/>
        </authorList>
    </citation>
    <scope>NUCLEOTIDE SEQUENCE [LARGE SCALE GENOMIC DNA]</scope>
    <source>
        <strain evidence="1 2">Mercado 3170</strain>
    </source>
</reference>
<evidence type="ECO:0000313" key="2">
    <source>
        <dbReference type="Proteomes" id="UP001590950"/>
    </source>
</evidence>
<name>A0ABR4APT9_9LECA</name>
<dbReference type="EMBL" id="JBEFKJ010000002">
    <property type="protein sequence ID" value="KAL2047735.1"/>
    <property type="molecule type" value="Genomic_DNA"/>
</dbReference>
<comment type="caution">
    <text evidence="1">The sequence shown here is derived from an EMBL/GenBank/DDBJ whole genome shotgun (WGS) entry which is preliminary data.</text>
</comment>
<evidence type="ECO:0000313" key="1">
    <source>
        <dbReference type="EMBL" id="KAL2047735.1"/>
    </source>
</evidence>
<organism evidence="1 2">
    <name type="scientific">Stereocaulon virgatum</name>
    <dbReference type="NCBI Taxonomy" id="373712"/>
    <lineage>
        <taxon>Eukaryota</taxon>
        <taxon>Fungi</taxon>
        <taxon>Dikarya</taxon>
        <taxon>Ascomycota</taxon>
        <taxon>Pezizomycotina</taxon>
        <taxon>Lecanoromycetes</taxon>
        <taxon>OSLEUM clade</taxon>
        <taxon>Lecanoromycetidae</taxon>
        <taxon>Lecanorales</taxon>
        <taxon>Lecanorineae</taxon>
        <taxon>Stereocaulaceae</taxon>
        <taxon>Stereocaulon</taxon>
    </lineage>
</organism>
<sequence length="104" mass="11631">MSISKQEQIWPRKWVLNTGTTAGKPDETWLARLKLVISAMKQATLLSCQGRRYASALSMGCVGVRIPVGTIFDLENSSPRTFGDARAQNDVFMLARFRLVSLRN</sequence>
<keyword evidence="2" id="KW-1185">Reference proteome</keyword>
<dbReference type="Proteomes" id="UP001590950">
    <property type="component" value="Unassembled WGS sequence"/>
</dbReference>
<protein>
    <submittedName>
        <fullName evidence="1">Uncharacterized protein</fullName>
    </submittedName>
</protein>
<proteinExistence type="predicted"/>
<accession>A0ABR4APT9</accession>
<gene>
    <name evidence="1" type="ORF">N7G274_000777</name>
</gene>